<feature type="transmembrane region" description="Helical" evidence="1">
    <location>
        <begin position="123"/>
        <end position="143"/>
    </location>
</feature>
<organism evidence="2 3">
    <name type="scientific">Armillaria luteobubalina</name>
    <dbReference type="NCBI Taxonomy" id="153913"/>
    <lineage>
        <taxon>Eukaryota</taxon>
        <taxon>Fungi</taxon>
        <taxon>Dikarya</taxon>
        <taxon>Basidiomycota</taxon>
        <taxon>Agaricomycotina</taxon>
        <taxon>Agaricomycetes</taxon>
        <taxon>Agaricomycetidae</taxon>
        <taxon>Agaricales</taxon>
        <taxon>Marasmiineae</taxon>
        <taxon>Physalacriaceae</taxon>
        <taxon>Armillaria</taxon>
    </lineage>
</organism>
<keyword evidence="1" id="KW-1133">Transmembrane helix</keyword>
<dbReference type="AlphaFoldDB" id="A0AA39UJI1"/>
<gene>
    <name evidence="2" type="ORF">EDD18DRAFT_1109348</name>
</gene>
<sequence>MGVLAGNNYEQEIENTVQSKAESLKVFTEALSFSPVDSVEEPAPLSPAVDNKSLFFDSLKTRKVFELVPDSDDVIVVLDSPDKLENILHSGPFTSSAGSSIQDLTNLKELHIRTARRDAIPPVPSFLLLSFLVVVVAFNRISFELFVKFYIRIILVPFVP</sequence>
<accession>A0AA39UJI1</accession>
<name>A0AA39UJI1_9AGAR</name>
<comment type="caution">
    <text evidence="2">The sequence shown here is derived from an EMBL/GenBank/DDBJ whole genome shotgun (WGS) entry which is preliminary data.</text>
</comment>
<keyword evidence="3" id="KW-1185">Reference proteome</keyword>
<protein>
    <submittedName>
        <fullName evidence="2">Uncharacterized protein</fullName>
    </submittedName>
</protein>
<evidence type="ECO:0000313" key="3">
    <source>
        <dbReference type="Proteomes" id="UP001175228"/>
    </source>
</evidence>
<evidence type="ECO:0000313" key="2">
    <source>
        <dbReference type="EMBL" id="KAK0491937.1"/>
    </source>
</evidence>
<evidence type="ECO:0000256" key="1">
    <source>
        <dbReference type="SAM" id="Phobius"/>
    </source>
</evidence>
<proteinExistence type="predicted"/>
<dbReference type="EMBL" id="JAUEPU010000032">
    <property type="protein sequence ID" value="KAK0491937.1"/>
    <property type="molecule type" value="Genomic_DNA"/>
</dbReference>
<keyword evidence="1" id="KW-0812">Transmembrane</keyword>
<dbReference type="Proteomes" id="UP001175228">
    <property type="component" value="Unassembled WGS sequence"/>
</dbReference>
<reference evidence="2" key="1">
    <citation type="submission" date="2023-06" db="EMBL/GenBank/DDBJ databases">
        <authorList>
            <consortium name="Lawrence Berkeley National Laboratory"/>
            <person name="Ahrendt S."/>
            <person name="Sahu N."/>
            <person name="Indic B."/>
            <person name="Wong-Bajracharya J."/>
            <person name="Merenyi Z."/>
            <person name="Ke H.-M."/>
            <person name="Monk M."/>
            <person name="Kocsube S."/>
            <person name="Drula E."/>
            <person name="Lipzen A."/>
            <person name="Balint B."/>
            <person name="Henrissat B."/>
            <person name="Andreopoulos B."/>
            <person name="Martin F.M."/>
            <person name="Harder C.B."/>
            <person name="Rigling D."/>
            <person name="Ford K.L."/>
            <person name="Foster G.D."/>
            <person name="Pangilinan J."/>
            <person name="Papanicolaou A."/>
            <person name="Barry K."/>
            <person name="LaButti K."/>
            <person name="Viragh M."/>
            <person name="Koriabine M."/>
            <person name="Yan M."/>
            <person name="Riley R."/>
            <person name="Champramary S."/>
            <person name="Plett K.L."/>
            <person name="Tsai I.J."/>
            <person name="Slot J."/>
            <person name="Sipos G."/>
            <person name="Plett J."/>
            <person name="Nagy L.G."/>
            <person name="Grigoriev I.V."/>
        </authorList>
    </citation>
    <scope>NUCLEOTIDE SEQUENCE</scope>
    <source>
        <strain evidence="2">HWK02</strain>
    </source>
</reference>
<keyword evidence="1" id="KW-0472">Membrane</keyword>